<reference evidence="2" key="1">
    <citation type="journal article" date="2019" name="Environ. Microbiol.">
        <title>Fungal ecological strategies reflected in gene transcription - a case study of two litter decomposers.</title>
        <authorList>
            <person name="Barbi F."/>
            <person name="Kohler A."/>
            <person name="Barry K."/>
            <person name="Baskaran P."/>
            <person name="Daum C."/>
            <person name="Fauchery L."/>
            <person name="Ihrmark K."/>
            <person name="Kuo A."/>
            <person name="LaButti K."/>
            <person name="Lipzen A."/>
            <person name="Morin E."/>
            <person name="Grigoriev I.V."/>
            <person name="Henrissat B."/>
            <person name="Lindahl B."/>
            <person name="Martin F."/>
        </authorList>
    </citation>
    <scope>NUCLEOTIDE SEQUENCE</scope>
    <source>
        <strain evidence="2">JB14</strain>
    </source>
</reference>
<proteinExistence type="predicted"/>
<feature type="compositionally biased region" description="Basic and acidic residues" evidence="1">
    <location>
        <begin position="273"/>
        <end position="284"/>
    </location>
</feature>
<dbReference type="Proteomes" id="UP000799118">
    <property type="component" value="Unassembled WGS sequence"/>
</dbReference>
<sequence length="312" mass="34746">MVEEPSPTKCTQPVRRTYREIALQESTSTGSLLPPRVFTAFCVAHFPKATYNEPKLSGYCLRWTTSLCSQGMPESEVLQLIRYCQACNTFIRVDEVKAHIACNCPSNVAIGDDGSFKELWERLRIAGFNAGRLGLLFQGCSLCRRYVAHEYQEAHILHCQPAQEPSKVIEIALPNHVDTPSQLISSPESAQQHPVSAAPKLGLTSASRLETPKQQSRGSNGWALDPLLEWCPRCVDSLFFSKSPLTLILQTEDLVWFLGPHEPTKALSWPAETNKDEKRLRASHSESVSPRPPPQAGSEPLRHPVENLPIII</sequence>
<evidence type="ECO:0000313" key="3">
    <source>
        <dbReference type="Proteomes" id="UP000799118"/>
    </source>
</evidence>
<evidence type="ECO:0000256" key="1">
    <source>
        <dbReference type="SAM" id="MobiDB-lite"/>
    </source>
</evidence>
<dbReference type="AlphaFoldDB" id="A0A6A4HLI4"/>
<name>A0A6A4HLI4_9AGAR</name>
<keyword evidence="3" id="KW-1185">Reference proteome</keyword>
<feature type="region of interest" description="Disordered" evidence="1">
    <location>
        <begin position="266"/>
        <end position="306"/>
    </location>
</feature>
<gene>
    <name evidence="2" type="ORF">BT96DRAFT_994779</name>
</gene>
<evidence type="ECO:0000313" key="2">
    <source>
        <dbReference type="EMBL" id="KAE9398580.1"/>
    </source>
</evidence>
<organism evidence="2 3">
    <name type="scientific">Gymnopus androsaceus JB14</name>
    <dbReference type="NCBI Taxonomy" id="1447944"/>
    <lineage>
        <taxon>Eukaryota</taxon>
        <taxon>Fungi</taxon>
        <taxon>Dikarya</taxon>
        <taxon>Basidiomycota</taxon>
        <taxon>Agaricomycotina</taxon>
        <taxon>Agaricomycetes</taxon>
        <taxon>Agaricomycetidae</taxon>
        <taxon>Agaricales</taxon>
        <taxon>Marasmiineae</taxon>
        <taxon>Omphalotaceae</taxon>
        <taxon>Gymnopus</taxon>
    </lineage>
</organism>
<accession>A0A6A4HLI4</accession>
<dbReference type="EMBL" id="ML769481">
    <property type="protein sequence ID" value="KAE9398580.1"/>
    <property type="molecule type" value="Genomic_DNA"/>
</dbReference>
<protein>
    <submittedName>
        <fullName evidence="2">Uncharacterized protein</fullName>
    </submittedName>
</protein>